<reference evidence="4" key="1">
    <citation type="journal article" date="2018" name="Nat. Microbiol.">
        <title>Leveraging single-cell genomics to expand the fungal tree of life.</title>
        <authorList>
            <person name="Ahrendt S.R."/>
            <person name="Quandt C.A."/>
            <person name="Ciobanu D."/>
            <person name="Clum A."/>
            <person name="Salamov A."/>
            <person name="Andreopoulos B."/>
            <person name="Cheng J.F."/>
            <person name="Woyke T."/>
            <person name="Pelin A."/>
            <person name="Henrissat B."/>
            <person name="Reynolds N.K."/>
            <person name="Benny G.L."/>
            <person name="Smith M.E."/>
            <person name="James T.Y."/>
            <person name="Grigoriev I.V."/>
        </authorList>
    </citation>
    <scope>NUCLEOTIDE SEQUENCE [LARGE SCALE GENOMIC DNA]</scope>
    <source>
        <strain evidence="4">RSA 1356</strain>
    </source>
</reference>
<proteinExistence type="predicted"/>
<dbReference type="AlphaFoldDB" id="A0A4V1IW18"/>
<feature type="region of interest" description="Disordered" evidence="1">
    <location>
        <begin position="462"/>
        <end position="505"/>
    </location>
</feature>
<sequence length="703" mass="75549">MANIPGLDALARLMHTGEPRGLFYLRLFFLVMLTTFSVIYALLQLIRCAAPADVYHVRRKAQPVTLPIVLLVGPRGPLEAGTMRAFAKVQTRSGDYDMDLSGRMKRVRFGPDLLQTSNQTDAFQAQRNDELAAWVLVPDPIWRLVMPGAGGEGAAELTRLRIGVQYNGRGGPNDAELQGLSAPYVYLLPAGSSVGSATGGEPANLDVLTSNGAPIEWRRTAQAWFQESYHINNGWVVGDGSETPQRRYAVSVMTTPTVPGALPGAAAGSAPLLDVMVAPLNVPSQDGRLFTVETHVQQPNFSWLDVIGSVGGTMALALILYTALFGSRRLRPWGFVHLIFRRQLLAKVSRDVATASAAPTLAPPMILRAPALDTPSLDAHSGGKQGTEGGASAAEFQRLQRRINDQQAEVAHLRELAAAFAAFQRRMDTFYLRHDLFYADPSDNRTNAKVTAMRSQIAPLNRDDDKDASTLVLPRPPALTRASDRFSGTTHQPSPHTQVSSPGSPAFDVHHDVNETVAGPDFGINHYHAKPRHKVKKVDRKDAQFWPQDVRDTLAVPNTAKSGMLSPTDILNDHLNYGESEPRMPETPATVAPGQSRPVTLLEVEVALPNTLPLAGQQPTRKHGWQEAFPPSLARKALDAAAAVAAASSTAHVAASGAPGTAAAATTVAADNNPPSVAPKAANQAGSRLASRPKLRDSKESWA</sequence>
<feature type="compositionally biased region" description="Basic and acidic residues" evidence="1">
    <location>
        <begin position="694"/>
        <end position="703"/>
    </location>
</feature>
<evidence type="ECO:0000313" key="4">
    <source>
        <dbReference type="Proteomes" id="UP000271241"/>
    </source>
</evidence>
<dbReference type="Proteomes" id="UP000271241">
    <property type="component" value="Unassembled WGS sequence"/>
</dbReference>
<keyword evidence="4" id="KW-1185">Reference proteome</keyword>
<protein>
    <submittedName>
        <fullName evidence="3">Uncharacterized protein</fullName>
    </submittedName>
</protein>
<keyword evidence="2" id="KW-0472">Membrane</keyword>
<name>A0A4V1IW18_9FUNG</name>
<keyword evidence="2" id="KW-1133">Transmembrane helix</keyword>
<accession>A0A4V1IW18</accession>
<feature type="compositionally biased region" description="Polar residues" evidence="1">
    <location>
        <begin position="486"/>
        <end position="503"/>
    </location>
</feature>
<dbReference type="EMBL" id="KZ992976">
    <property type="protein sequence ID" value="RKP06009.1"/>
    <property type="molecule type" value="Genomic_DNA"/>
</dbReference>
<gene>
    <name evidence="3" type="ORF">THASP1DRAFT_25590</name>
</gene>
<evidence type="ECO:0000256" key="2">
    <source>
        <dbReference type="SAM" id="Phobius"/>
    </source>
</evidence>
<feature type="compositionally biased region" description="Low complexity" evidence="1">
    <location>
        <begin position="655"/>
        <end position="670"/>
    </location>
</feature>
<organism evidence="3 4">
    <name type="scientific">Thamnocephalis sphaerospora</name>
    <dbReference type="NCBI Taxonomy" id="78915"/>
    <lineage>
        <taxon>Eukaryota</taxon>
        <taxon>Fungi</taxon>
        <taxon>Fungi incertae sedis</taxon>
        <taxon>Zoopagomycota</taxon>
        <taxon>Zoopagomycotina</taxon>
        <taxon>Zoopagomycetes</taxon>
        <taxon>Zoopagales</taxon>
        <taxon>Sigmoideomycetaceae</taxon>
        <taxon>Thamnocephalis</taxon>
    </lineage>
</organism>
<feature type="transmembrane region" description="Helical" evidence="2">
    <location>
        <begin position="21"/>
        <end position="43"/>
    </location>
</feature>
<evidence type="ECO:0000313" key="3">
    <source>
        <dbReference type="EMBL" id="RKP06009.1"/>
    </source>
</evidence>
<evidence type="ECO:0000256" key="1">
    <source>
        <dbReference type="SAM" id="MobiDB-lite"/>
    </source>
</evidence>
<feature type="region of interest" description="Disordered" evidence="1">
    <location>
        <begin position="655"/>
        <end position="703"/>
    </location>
</feature>
<keyword evidence="2" id="KW-0812">Transmembrane</keyword>